<reference evidence="2 3" key="1">
    <citation type="submission" date="2021-05" db="EMBL/GenBank/DDBJ databases">
        <title>The draft genome of Geobacter pelophilus DSM 12255.</title>
        <authorList>
            <person name="Xu Z."/>
            <person name="Masuda Y."/>
            <person name="Itoh H."/>
            <person name="Senoo K."/>
        </authorList>
    </citation>
    <scope>NUCLEOTIDE SEQUENCE [LARGE SCALE GENOMIC DNA]</scope>
    <source>
        <strain evidence="2 3">DSM 12255</strain>
    </source>
</reference>
<sequence>MTDWIEIFKTGTHRDSRGRERTWTTADLDKMVSMYNPSDHEAPMVIGHPKTNDPAFGWAQQLKRVGDKLLALPGQVVPEFAEAVKSGLFKKRSIRVNPDGSLAHIGFLGAMPPAIKGLKDIEFSEGEEFSDYDFNEETQEDHMKTVEQLQKELDEAKKQNEMLQKQSNDFKAQADKSIADFAEEQKKSRRVEITSLVDAGIKDGKILPAWKEKGLVDFMTALEEQSGEYEFCEGKKQSPLDWFKGFISDFSEHPLFKEMVKPEKEEEKKSADFAEDEKLASEMASYVTPQK</sequence>
<feature type="coiled-coil region" evidence="1">
    <location>
        <begin position="139"/>
        <end position="173"/>
    </location>
</feature>
<evidence type="ECO:0008006" key="4">
    <source>
        <dbReference type="Google" id="ProtNLM"/>
    </source>
</evidence>
<evidence type="ECO:0000313" key="3">
    <source>
        <dbReference type="Proteomes" id="UP000811899"/>
    </source>
</evidence>
<dbReference type="RefSeq" id="WP_214173116.1">
    <property type="nucleotide sequence ID" value="NZ_JAHCVJ010000011.1"/>
</dbReference>
<accession>A0AAW4LGR1</accession>
<keyword evidence="3" id="KW-1185">Reference proteome</keyword>
<comment type="caution">
    <text evidence="2">The sequence shown here is derived from an EMBL/GenBank/DDBJ whole genome shotgun (WGS) entry which is preliminary data.</text>
</comment>
<evidence type="ECO:0000256" key="1">
    <source>
        <dbReference type="SAM" id="Coils"/>
    </source>
</evidence>
<name>A0AAW4LGR1_9BACT</name>
<proteinExistence type="predicted"/>
<protein>
    <recommendedName>
        <fullName evidence="4">Mu-like prophage I protein</fullName>
    </recommendedName>
</protein>
<evidence type="ECO:0000313" key="2">
    <source>
        <dbReference type="EMBL" id="MBT0666341.1"/>
    </source>
</evidence>
<dbReference type="AlphaFoldDB" id="A0AAW4LGR1"/>
<keyword evidence="1" id="KW-0175">Coiled coil</keyword>
<dbReference type="Proteomes" id="UP000811899">
    <property type="component" value="Unassembled WGS sequence"/>
</dbReference>
<dbReference type="EMBL" id="JAHCVJ010000011">
    <property type="protein sequence ID" value="MBT0666341.1"/>
    <property type="molecule type" value="Genomic_DNA"/>
</dbReference>
<organism evidence="2 3">
    <name type="scientific">Geoanaerobacter pelophilus</name>
    <dbReference type="NCBI Taxonomy" id="60036"/>
    <lineage>
        <taxon>Bacteria</taxon>
        <taxon>Pseudomonadati</taxon>
        <taxon>Thermodesulfobacteriota</taxon>
        <taxon>Desulfuromonadia</taxon>
        <taxon>Geobacterales</taxon>
        <taxon>Geobacteraceae</taxon>
        <taxon>Geoanaerobacter</taxon>
    </lineage>
</organism>
<gene>
    <name evidence="2" type="ORF">KI809_18695</name>
</gene>